<evidence type="ECO:0000256" key="3">
    <source>
        <dbReference type="ARBA" id="ARBA00022475"/>
    </source>
</evidence>
<reference evidence="11 13" key="1">
    <citation type="submission" date="2022-09" db="EMBL/GenBank/DDBJ databases">
        <title>Enrichment on poylsaccharides allowed isolation of novel metabolic and taxonomic groups of Haloarchaea.</title>
        <authorList>
            <person name="Sorokin D.Y."/>
            <person name="Elcheninov A.G."/>
            <person name="Khizhniak T.V."/>
            <person name="Kolganova T.V."/>
            <person name="Kublanov I.V."/>
        </authorList>
    </citation>
    <scope>NUCLEOTIDE SEQUENCE</scope>
    <source>
        <strain evidence="12 13">AArc-m2/3/4</strain>
        <strain evidence="11">AArc-xg1-1</strain>
    </source>
</reference>
<comment type="subcellular location">
    <subcellularLocation>
        <location evidence="1">Cell membrane</location>
        <topology evidence="1">Multi-pass membrane protein</topology>
    </subcellularLocation>
</comment>
<dbReference type="InterPro" id="IPR006685">
    <property type="entry name" value="MscS_channel_2nd"/>
</dbReference>
<keyword evidence="13" id="KW-1185">Reference proteome</keyword>
<dbReference type="RefSeq" id="WP_338005875.1">
    <property type="nucleotide sequence ID" value="NZ_JAOPKA010000021.1"/>
</dbReference>
<organism evidence="11 14">
    <name type="scientific">Natronoglomus mannanivorans</name>
    <dbReference type="NCBI Taxonomy" id="2979990"/>
    <lineage>
        <taxon>Archaea</taxon>
        <taxon>Methanobacteriati</taxon>
        <taxon>Methanobacteriota</taxon>
        <taxon>Stenosarchaea group</taxon>
        <taxon>Halobacteria</taxon>
        <taxon>Halobacteriales</taxon>
        <taxon>Natrialbaceae</taxon>
        <taxon>Natronoglomus</taxon>
    </lineage>
</organism>
<evidence type="ECO:0000256" key="1">
    <source>
        <dbReference type="ARBA" id="ARBA00004651"/>
    </source>
</evidence>
<comment type="caution">
    <text evidence="11">The sequence shown here is derived from an EMBL/GenBank/DDBJ whole genome shotgun (WGS) entry which is preliminary data.</text>
</comment>
<feature type="domain" description="Mechanosensitive ion channel MscS" evidence="9">
    <location>
        <begin position="179"/>
        <end position="246"/>
    </location>
</feature>
<dbReference type="GO" id="GO:0005886">
    <property type="term" value="C:plasma membrane"/>
    <property type="evidence" value="ECO:0007669"/>
    <property type="project" value="UniProtKB-SubCell"/>
</dbReference>
<sequence>MEPILNLFEEVPAWQATALLIGASVLAAVILEFVVLRTVLRYTNRTKTEYDNILVGELRVPIVVTAALAGVFLLTEVPSVVENVVLTPEQLETFFGKPSLSIVVLAWAFAANRIVNRLVEEVKDKGSRFDFAPVFSNVWTLVVLLGSLGALLSIWEYSISPLLGAAGVAGIAVGFAARDTVANFFGGIALYFDDTYKLGDYIELDSGEGGTVVKVGVRSTTLMMRDEVLITVPNAALNAAKVINQSAPQRRKRLKVPVGVAYGTDLDEFEEIVVDIALEESLVLDSPKPRMRFRSFGDSALEYELLCWVGSPNRENKARHRLNRSIYNALNEAAIEIPFPQRDVRLVSASDGSAVTLEMAEDGLRSRSSGTMDAKRGTETETEKMETETEREPTADADLQTDSDGDRPVVGDGGVDPGSK</sequence>
<dbReference type="EMBL" id="JAOPKB010000020">
    <property type="protein sequence ID" value="MCU4975529.1"/>
    <property type="molecule type" value="Genomic_DNA"/>
</dbReference>
<evidence type="ECO:0000256" key="2">
    <source>
        <dbReference type="ARBA" id="ARBA00008017"/>
    </source>
</evidence>
<feature type="region of interest" description="Disordered" evidence="7">
    <location>
        <begin position="358"/>
        <end position="420"/>
    </location>
</feature>
<feature type="transmembrane region" description="Helical" evidence="8">
    <location>
        <begin position="52"/>
        <end position="74"/>
    </location>
</feature>
<evidence type="ECO:0000256" key="4">
    <source>
        <dbReference type="ARBA" id="ARBA00022692"/>
    </source>
</evidence>
<feature type="domain" description="Mechanosensitive ion channel MscS C-terminal" evidence="10">
    <location>
        <begin position="255"/>
        <end position="337"/>
    </location>
</feature>
<dbReference type="InterPro" id="IPR011066">
    <property type="entry name" value="MscS_channel_C_sf"/>
</dbReference>
<proteinExistence type="inferred from homology"/>
<gene>
    <name evidence="12" type="ORF">OB955_22845</name>
    <name evidence="11" type="ORF">OB960_22060</name>
</gene>
<dbReference type="Gene3D" id="2.30.30.60">
    <property type="match status" value="1"/>
</dbReference>
<dbReference type="Pfam" id="PF00924">
    <property type="entry name" value="MS_channel_2nd"/>
    <property type="match status" value="1"/>
</dbReference>
<comment type="similarity">
    <text evidence="2">Belongs to the MscS (TC 1.A.23) family.</text>
</comment>
<dbReference type="PANTHER" id="PTHR30221:SF1">
    <property type="entry name" value="SMALL-CONDUCTANCE MECHANOSENSITIVE CHANNEL"/>
    <property type="match status" value="1"/>
</dbReference>
<dbReference type="InterPro" id="IPR049278">
    <property type="entry name" value="MS_channel_C"/>
</dbReference>
<dbReference type="PANTHER" id="PTHR30221">
    <property type="entry name" value="SMALL-CONDUCTANCE MECHANOSENSITIVE CHANNEL"/>
    <property type="match status" value="1"/>
</dbReference>
<dbReference type="EMBL" id="JAOPKA010000021">
    <property type="protein sequence ID" value="MCU4744069.1"/>
    <property type="molecule type" value="Genomic_DNA"/>
</dbReference>
<feature type="transmembrane region" description="Helical" evidence="8">
    <location>
        <begin position="20"/>
        <end position="40"/>
    </location>
</feature>
<dbReference type="Pfam" id="PF21082">
    <property type="entry name" value="MS_channel_3rd"/>
    <property type="match status" value="1"/>
</dbReference>
<evidence type="ECO:0000313" key="13">
    <source>
        <dbReference type="Proteomes" id="UP001320972"/>
    </source>
</evidence>
<keyword evidence="5 8" id="KW-1133">Transmembrane helix</keyword>
<dbReference type="GO" id="GO:0008381">
    <property type="term" value="F:mechanosensitive monoatomic ion channel activity"/>
    <property type="evidence" value="ECO:0007669"/>
    <property type="project" value="InterPro"/>
</dbReference>
<dbReference type="AlphaFoldDB" id="A0AAP2Z2I3"/>
<dbReference type="SUPFAM" id="SSF82861">
    <property type="entry name" value="Mechanosensitive channel protein MscS (YggB), transmembrane region"/>
    <property type="match status" value="1"/>
</dbReference>
<dbReference type="InterPro" id="IPR023408">
    <property type="entry name" value="MscS_beta-dom_sf"/>
</dbReference>
<evidence type="ECO:0000256" key="7">
    <source>
        <dbReference type="SAM" id="MobiDB-lite"/>
    </source>
</evidence>
<dbReference type="InterPro" id="IPR045275">
    <property type="entry name" value="MscS_archaea/bacteria_type"/>
</dbReference>
<evidence type="ECO:0000259" key="10">
    <source>
        <dbReference type="Pfam" id="PF21082"/>
    </source>
</evidence>
<dbReference type="InterPro" id="IPR011014">
    <property type="entry name" value="MscS_channel_TM-2"/>
</dbReference>
<evidence type="ECO:0000259" key="9">
    <source>
        <dbReference type="Pfam" id="PF00924"/>
    </source>
</evidence>
<dbReference type="SUPFAM" id="SSF50182">
    <property type="entry name" value="Sm-like ribonucleoproteins"/>
    <property type="match status" value="1"/>
</dbReference>
<keyword evidence="6 8" id="KW-0472">Membrane</keyword>
<evidence type="ECO:0000313" key="14">
    <source>
        <dbReference type="Proteomes" id="UP001321018"/>
    </source>
</evidence>
<dbReference type="Gene3D" id="1.10.287.1260">
    <property type="match status" value="1"/>
</dbReference>
<dbReference type="InterPro" id="IPR010920">
    <property type="entry name" value="LSM_dom_sf"/>
</dbReference>
<dbReference type="Gene3D" id="3.30.70.100">
    <property type="match status" value="1"/>
</dbReference>
<keyword evidence="4 8" id="KW-0812">Transmembrane</keyword>
<evidence type="ECO:0000313" key="12">
    <source>
        <dbReference type="EMBL" id="MCU4975529.1"/>
    </source>
</evidence>
<feature type="compositionally biased region" description="Gly residues" evidence="7">
    <location>
        <begin position="411"/>
        <end position="420"/>
    </location>
</feature>
<accession>A0AAP2Z2I3</accession>
<evidence type="ECO:0000256" key="6">
    <source>
        <dbReference type="ARBA" id="ARBA00023136"/>
    </source>
</evidence>
<evidence type="ECO:0000256" key="5">
    <source>
        <dbReference type="ARBA" id="ARBA00022989"/>
    </source>
</evidence>
<dbReference type="Proteomes" id="UP001320972">
    <property type="component" value="Unassembled WGS sequence"/>
</dbReference>
<feature type="transmembrane region" description="Helical" evidence="8">
    <location>
        <begin position="94"/>
        <end position="111"/>
    </location>
</feature>
<dbReference type="Proteomes" id="UP001321018">
    <property type="component" value="Unassembled WGS sequence"/>
</dbReference>
<evidence type="ECO:0000313" key="11">
    <source>
        <dbReference type="EMBL" id="MCU4744069.1"/>
    </source>
</evidence>
<dbReference type="SUPFAM" id="SSF82689">
    <property type="entry name" value="Mechanosensitive channel protein MscS (YggB), C-terminal domain"/>
    <property type="match status" value="1"/>
</dbReference>
<feature type="compositionally biased region" description="Basic and acidic residues" evidence="7">
    <location>
        <begin position="373"/>
        <end position="394"/>
    </location>
</feature>
<name>A0AAP2Z2I3_9EURY</name>
<evidence type="ECO:0000256" key="8">
    <source>
        <dbReference type="SAM" id="Phobius"/>
    </source>
</evidence>
<feature type="transmembrane region" description="Helical" evidence="8">
    <location>
        <begin position="131"/>
        <end position="152"/>
    </location>
</feature>
<keyword evidence="3" id="KW-1003">Cell membrane</keyword>
<protein>
    <submittedName>
        <fullName evidence="11">Mechanosensitive ion channel</fullName>
    </submittedName>
</protein>